<dbReference type="Pfam" id="PF07719">
    <property type="entry name" value="TPR_2"/>
    <property type="match status" value="1"/>
</dbReference>
<dbReference type="RefSeq" id="WP_106291795.1">
    <property type="nucleotide sequence ID" value="NZ_PVTH01000002.1"/>
</dbReference>
<evidence type="ECO:0000256" key="2">
    <source>
        <dbReference type="ARBA" id="ARBA00022803"/>
    </source>
</evidence>
<keyword evidence="1" id="KW-0677">Repeat</keyword>
<evidence type="ECO:0000256" key="4">
    <source>
        <dbReference type="SAM" id="SignalP"/>
    </source>
</evidence>
<keyword evidence="2 3" id="KW-0802">TPR repeat</keyword>
<evidence type="ECO:0000313" key="5">
    <source>
        <dbReference type="EMBL" id="PRY54527.1"/>
    </source>
</evidence>
<feature type="chain" id="PRO_5015612483" evidence="4">
    <location>
        <begin position="19"/>
        <end position="194"/>
    </location>
</feature>
<reference evidence="5 6" key="1">
    <citation type="submission" date="2018-03" db="EMBL/GenBank/DDBJ databases">
        <title>Genomic Encyclopedia of Type Strains, Phase III (KMG-III): the genomes of soil and plant-associated and newly described type strains.</title>
        <authorList>
            <person name="Whitman W."/>
        </authorList>
    </citation>
    <scope>NUCLEOTIDE SEQUENCE [LARGE SCALE GENOMIC DNA]</scope>
    <source>
        <strain evidence="5 6">CGMCC 1.9313</strain>
    </source>
</reference>
<protein>
    <submittedName>
        <fullName evidence="5">Tetratricopeptide repeat protein</fullName>
    </submittedName>
</protein>
<proteinExistence type="predicted"/>
<dbReference type="InterPro" id="IPR011990">
    <property type="entry name" value="TPR-like_helical_dom_sf"/>
</dbReference>
<dbReference type="PROSITE" id="PS50005">
    <property type="entry name" value="TPR"/>
    <property type="match status" value="1"/>
</dbReference>
<dbReference type="SMART" id="SM00028">
    <property type="entry name" value="TPR"/>
    <property type="match status" value="1"/>
</dbReference>
<dbReference type="Gene3D" id="1.25.40.10">
    <property type="entry name" value="Tetratricopeptide repeat domain"/>
    <property type="match status" value="1"/>
</dbReference>
<keyword evidence="4" id="KW-0732">Signal</keyword>
<dbReference type="InterPro" id="IPR013105">
    <property type="entry name" value="TPR_2"/>
</dbReference>
<sequence>MKYIAIILLFLFSKPAISQTPEDQYYDFSLHLSEGNAEKAMSIAEKLIPSASVLKKKQQAIFYFKLARLYEDSKNGQKAIIYYQKSLTLEPDYYVPHLALGYLYLGNANAVATKAKAEKNNASVRQRYMTEYKGILRQAVPHLEKAMACDPNDQVLTSIKNIYLGLEDPAGFRSLDSRIDELNKNCVTVLTEDF</sequence>
<organism evidence="5 6">
    <name type="scientific">Arcticibacter pallidicorallinus</name>
    <dbReference type="NCBI Taxonomy" id="1259464"/>
    <lineage>
        <taxon>Bacteria</taxon>
        <taxon>Pseudomonadati</taxon>
        <taxon>Bacteroidota</taxon>
        <taxon>Sphingobacteriia</taxon>
        <taxon>Sphingobacteriales</taxon>
        <taxon>Sphingobacteriaceae</taxon>
        <taxon>Arcticibacter</taxon>
    </lineage>
</organism>
<evidence type="ECO:0000256" key="1">
    <source>
        <dbReference type="ARBA" id="ARBA00022737"/>
    </source>
</evidence>
<comment type="caution">
    <text evidence="5">The sequence shown here is derived from an EMBL/GenBank/DDBJ whole genome shotgun (WGS) entry which is preliminary data.</text>
</comment>
<name>A0A2T0U9L4_9SPHI</name>
<evidence type="ECO:0000313" key="6">
    <source>
        <dbReference type="Proteomes" id="UP000238034"/>
    </source>
</evidence>
<dbReference type="Proteomes" id="UP000238034">
    <property type="component" value="Unassembled WGS sequence"/>
</dbReference>
<feature type="repeat" description="TPR" evidence="3">
    <location>
        <begin position="60"/>
        <end position="93"/>
    </location>
</feature>
<accession>A0A2T0U9L4</accession>
<dbReference type="InterPro" id="IPR019734">
    <property type="entry name" value="TPR_rpt"/>
</dbReference>
<feature type="signal peptide" evidence="4">
    <location>
        <begin position="1"/>
        <end position="18"/>
    </location>
</feature>
<dbReference type="OrthoDB" id="793209at2"/>
<dbReference type="SUPFAM" id="SSF48452">
    <property type="entry name" value="TPR-like"/>
    <property type="match status" value="1"/>
</dbReference>
<keyword evidence="6" id="KW-1185">Reference proteome</keyword>
<gene>
    <name evidence="5" type="ORF">B0I27_102294</name>
</gene>
<dbReference type="EMBL" id="PVTH01000002">
    <property type="protein sequence ID" value="PRY54527.1"/>
    <property type="molecule type" value="Genomic_DNA"/>
</dbReference>
<evidence type="ECO:0000256" key="3">
    <source>
        <dbReference type="PROSITE-ProRule" id="PRU00339"/>
    </source>
</evidence>
<dbReference type="AlphaFoldDB" id="A0A2T0U9L4"/>